<reference evidence="7" key="1">
    <citation type="submission" date="2025-08" db="UniProtKB">
        <authorList>
            <consortium name="RefSeq"/>
        </authorList>
    </citation>
    <scope>IDENTIFICATION</scope>
</reference>
<keyword evidence="6" id="KW-1185">Reference proteome</keyword>
<organism evidence="6 7">
    <name type="scientific">Priapulus caudatus</name>
    <name type="common">Priapulid worm</name>
    <dbReference type="NCBI Taxonomy" id="37621"/>
    <lineage>
        <taxon>Eukaryota</taxon>
        <taxon>Metazoa</taxon>
        <taxon>Ecdysozoa</taxon>
        <taxon>Scalidophora</taxon>
        <taxon>Priapulida</taxon>
        <taxon>Priapulimorpha</taxon>
        <taxon>Priapulimorphida</taxon>
        <taxon>Priapulidae</taxon>
        <taxon>Priapulus</taxon>
    </lineage>
</organism>
<dbReference type="Pfam" id="PF05986">
    <property type="entry name" value="ADAMTS_spacer1"/>
    <property type="match status" value="1"/>
</dbReference>
<dbReference type="InterPro" id="IPR050439">
    <property type="entry name" value="ADAMTS_ADAMTS-like"/>
</dbReference>
<dbReference type="PROSITE" id="PS50092">
    <property type="entry name" value="TSP1"/>
    <property type="match status" value="2"/>
</dbReference>
<evidence type="ECO:0000256" key="1">
    <source>
        <dbReference type="ARBA" id="ARBA00004613"/>
    </source>
</evidence>
<evidence type="ECO:0000259" key="5">
    <source>
        <dbReference type="Pfam" id="PF05986"/>
    </source>
</evidence>
<dbReference type="RefSeq" id="XP_014679057.1">
    <property type="nucleotide sequence ID" value="XM_014823571.1"/>
</dbReference>
<feature type="domain" description="ADAMTS/ADAMTS-like Spacer 1" evidence="5">
    <location>
        <begin position="50"/>
        <end position="89"/>
    </location>
</feature>
<keyword evidence="4" id="KW-0732">Signal</keyword>
<dbReference type="Gene3D" id="2.20.100.10">
    <property type="entry name" value="Thrombospondin type-1 (TSP1) repeat"/>
    <property type="match status" value="2"/>
</dbReference>
<dbReference type="Proteomes" id="UP000695022">
    <property type="component" value="Unplaced"/>
</dbReference>
<evidence type="ECO:0000313" key="6">
    <source>
        <dbReference type="Proteomes" id="UP000695022"/>
    </source>
</evidence>
<evidence type="ECO:0000256" key="2">
    <source>
        <dbReference type="ARBA" id="ARBA00022525"/>
    </source>
</evidence>
<feature type="non-terminal residue" evidence="7">
    <location>
        <position position="545"/>
    </location>
</feature>
<protein>
    <submittedName>
        <fullName evidence="7">Thrombospondin type-1 domain-containing protein 4-like</fullName>
    </submittedName>
</protein>
<feature type="compositionally biased region" description="Low complexity" evidence="3">
    <location>
        <begin position="208"/>
        <end position="229"/>
    </location>
</feature>
<proteinExistence type="predicted"/>
<dbReference type="InterPro" id="IPR010294">
    <property type="entry name" value="ADAMTS_spacer1"/>
</dbReference>
<dbReference type="SUPFAM" id="SSF82895">
    <property type="entry name" value="TSP-1 type 1 repeat"/>
    <property type="match status" value="2"/>
</dbReference>
<dbReference type="SMART" id="SM00209">
    <property type="entry name" value="TSP1"/>
    <property type="match status" value="2"/>
</dbReference>
<dbReference type="InterPro" id="IPR000884">
    <property type="entry name" value="TSP1_rpt"/>
</dbReference>
<accession>A0ABM1F3N6</accession>
<dbReference type="Gene3D" id="2.60.120.830">
    <property type="match status" value="1"/>
</dbReference>
<feature type="compositionally biased region" description="Pro residues" evidence="3">
    <location>
        <begin position="256"/>
        <end position="282"/>
    </location>
</feature>
<evidence type="ECO:0000313" key="7">
    <source>
        <dbReference type="RefSeq" id="XP_014679057.1"/>
    </source>
</evidence>
<gene>
    <name evidence="7" type="primary">LOC106818902</name>
</gene>
<dbReference type="Pfam" id="PF19030">
    <property type="entry name" value="TSP1_ADAMTS"/>
    <property type="match status" value="2"/>
</dbReference>
<dbReference type="PANTHER" id="PTHR13723">
    <property type="entry name" value="ADAMTS A DISINTEGRIN AND METALLOPROTEASE WITH THROMBOSPONDIN MOTIFS PROTEASE"/>
    <property type="match status" value="1"/>
</dbReference>
<evidence type="ECO:0000256" key="3">
    <source>
        <dbReference type="SAM" id="MobiDB-lite"/>
    </source>
</evidence>
<keyword evidence="2" id="KW-0964">Secreted</keyword>
<name>A0ABM1F3N6_PRICU</name>
<feature type="region of interest" description="Disordered" evidence="3">
    <location>
        <begin position="251"/>
        <end position="284"/>
    </location>
</feature>
<feature type="region of interest" description="Disordered" evidence="3">
    <location>
        <begin position="204"/>
        <end position="231"/>
    </location>
</feature>
<dbReference type="InterPro" id="IPR036383">
    <property type="entry name" value="TSP1_rpt_sf"/>
</dbReference>
<dbReference type="GeneID" id="106818902"/>
<feature type="signal peptide" evidence="4">
    <location>
        <begin position="1"/>
        <end position="24"/>
    </location>
</feature>
<evidence type="ECO:0000256" key="4">
    <source>
        <dbReference type="SAM" id="SignalP"/>
    </source>
</evidence>
<sequence length="545" mass="59177">MSHAVARVFAAVVSLLLLMQEVGCDDIIGSGMRYDYCGVCGGFNTTCQIISGIYTQRNLPVGYNNIAAIPKGACNISIQEMYPSENYLVGSNKLCFQPLIYQTTNLGIKYEYSIPIDKTPASLRHTPAKNPAAPSPLGAPPSSLVHAQQPVYIPPQSDKYPTVQSHTIEAGKPTAPQPQQQQSSAKLYVDSPDQYARDNVKPAYQNSPAAAGRPSPQQQQQQRYAGRGRLASVYSSDASVLAGGQSRPPVYGPWYEPTPAPPPPPPPRGRYRPPPNPRPLPPTVNQSVAITAPHRGAPGTHVNADDVPRRHRPRPQVLSQFQNEGQVVNPPPHYVTPGNSAISNNEVTSHLGKENFSWRVSGLTPCSATCGGDRKSDSRWEPSEWGPCSATCGEGIQTRVARCRERISATLTLTLPSSRCFSLPQPEIVRKCISRSCSLWKEGEWGRCSAECVKGVRSRKIHCLTDTPELGCEGAGKPDTEQACDGGQHCNPHWFTGSWGEHPHHDYTSSVKSSPALPLGRHRPVLGLLKLSLGTESRELENARA</sequence>
<comment type="subcellular location">
    <subcellularLocation>
        <location evidence="1">Secreted</location>
    </subcellularLocation>
</comment>
<feature type="chain" id="PRO_5047316149" evidence="4">
    <location>
        <begin position="25"/>
        <end position="545"/>
    </location>
</feature>
<dbReference type="PANTHER" id="PTHR13723:SF305">
    <property type="entry name" value="PROTEIN MADD-4"/>
    <property type="match status" value="1"/>
</dbReference>
<feature type="region of interest" description="Disordered" evidence="3">
    <location>
        <begin position="122"/>
        <end position="186"/>
    </location>
</feature>